<keyword evidence="8 14" id="KW-1133">Transmembrane helix</keyword>
<dbReference type="GO" id="GO:0009060">
    <property type="term" value="P:aerobic respiration"/>
    <property type="evidence" value="ECO:0007669"/>
    <property type="project" value="TreeGrafter"/>
</dbReference>
<feature type="transmembrane region" description="Helical" evidence="14">
    <location>
        <begin position="169"/>
        <end position="194"/>
    </location>
</feature>
<dbReference type="Pfam" id="PF00146">
    <property type="entry name" value="NADHdh"/>
    <property type="match status" value="1"/>
</dbReference>
<evidence type="ECO:0000256" key="12">
    <source>
        <dbReference type="RuleBase" id="RU000471"/>
    </source>
</evidence>
<feature type="transmembrane region" description="Helical" evidence="14">
    <location>
        <begin position="55"/>
        <end position="74"/>
    </location>
</feature>
<dbReference type="KEGG" id="clec:27787568"/>
<comment type="subcellular location">
    <subcellularLocation>
        <location evidence="2 12">Mitochondrion inner membrane</location>
        <topology evidence="2 12">Multi-pass membrane protein</topology>
    </subcellularLocation>
</comment>
<reference evidence="15" key="1">
    <citation type="journal article" date="2016" name="Mitochondrial DNA Part B Resour">
        <title>The mitogenome of the bed bug Cimex lectularius (Hemiptera: Cimicidae).</title>
        <authorList>
            <person name="Kolokotronis S.-O."/>
            <person name="Foox J."/>
            <person name="Rosenfeld J.A."/>
            <person name="Brugler M.R."/>
            <person name="Reeves D."/>
            <person name="Benoit J.B."/>
            <person name="Booth W."/>
            <person name="Robinson G."/>
            <person name="Steffen M."/>
            <person name="Palli S.R."/>
            <person name="Schal C."/>
            <person name="Richards S."/>
            <person name="Sorkin L.N."/>
            <person name="Amato G."/>
            <person name="Mason C.E."/>
            <person name="Siddall M.E."/>
            <person name="DeSalle R."/>
        </authorList>
    </citation>
    <scope>NUCLEOTIDE SEQUENCE</scope>
    <source>
        <strain evidence="15">Har-73</strain>
    </source>
</reference>
<dbReference type="CTD" id="4535"/>
<dbReference type="AlphaFoldDB" id="A0A342KAD7"/>
<evidence type="ECO:0000256" key="13">
    <source>
        <dbReference type="RuleBase" id="RU000473"/>
    </source>
</evidence>
<comment type="catalytic activity">
    <reaction evidence="13">
        <text>a ubiquinone + NADH + 5 H(+)(in) = a ubiquinol + NAD(+) + 4 H(+)(out)</text>
        <dbReference type="Rhea" id="RHEA:29091"/>
        <dbReference type="Rhea" id="RHEA-COMP:9565"/>
        <dbReference type="Rhea" id="RHEA-COMP:9566"/>
        <dbReference type="ChEBI" id="CHEBI:15378"/>
        <dbReference type="ChEBI" id="CHEBI:16389"/>
        <dbReference type="ChEBI" id="CHEBI:17976"/>
        <dbReference type="ChEBI" id="CHEBI:57540"/>
        <dbReference type="ChEBI" id="CHEBI:57945"/>
        <dbReference type="EC" id="7.1.1.2"/>
    </reaction>
</comment>
<evidence type="ECO:0000256" key="10">
    <source>
        <dbReference type="ARBA" id="ARBA00023128"/>
    </source>
</evidence>
<dbReference type="OMA" id="EYMNILF"/>
<name>A0A342KAD7_CIMLE</name>
<dbReference type="PROSITE" id="PS00668">
    <property type="entry name" value="COMPLEX1_ND1_2"/>
    <property type="match status" value="1"/>
</dbReference>
<dbReference type="GO" id="GO:0005743">
    <property type="term" value="C:mitochondrial inner membrane"/>
    <property type="evidence" value="ECO:0007669"/>
    <property type="project" value="UniProtKB-SubCell"/>
</dbReference>
<evidence type="ECO:0000256" key="11">
    <source>
        <dbReference type="ARBA" id="ARBA00023136"/>
    </source>
</evidence>
<keyword evidence="9 13" id="KW-0830">Ubiquinone</keyword>
<evidence type="ECO:0000256" key="4">
    <source>
        <dbReference type="ARBA" id="ARBA00021009"/>
    </source>
</evidence>
<dbReference type="GeneID" id="27787568"/>
<dbReference type="EnsemblMetazoa" id="GeneID_27787568_df_mr">
    <property type="protein sequence ID" value="YP_009250841.1"/>
    <property type="gene ID" value="GeneID_27787568"/>
</dbReference>
<evidence type="ECO:0000313" key="15">
    <source>
        <dbReference type="EMBL" id="AMY60000.1"/>
    </source>
</evidence>
<comment type="similarity">
    <text evidence="3 12">Belongs to the complex I subunit 1 family.</text>
</comment>
<dbReference type="RefSeq" id="YP_009250841.1">
    <property type="nucleotide sequence ID" value="NC_030043.1"/>
</dbReference>
<gene>
    <name evidence="15" type="primary">ND1</name>
</gene>
<evidence type="ECO:0000256" key="6">
    <source>
        <dbReference type="ARBA" id="ARBA00022692"/>
    </source>
</evidence>
<evidence type="ECO:0000256" key="3">
    <source>
        <dbReference type="ARBA" id="ARBA00010535"/>
    </source>
</evidence>
<keyword evidence="17" id="KW-1185">Reference proteome</keyword>
<proteinExistence type="inferred from homology"/>
<keyword evidence="10 13" id="KW-0496">Mitochondrion</keyword>
<organism evidence="15">
    <name type="scientific">Cimex lectularius</name>
    <name type="common">Bed bug</name>
    <name type="synonym">Acanthia lectularia</name>
    <dbReference type="NCBI Taxonomy" id="79782"/>
    <lineage>
        <taxon>Eukaryota</taxon>
        <taxon>Metazoa</taxon>
        <taxon>Ecdysozoa</taxon>
        <taxon>Arthropoda</taxon>
        <taxon>Hexapoda</taxon>
        <taxon>Insecta</taxon>
        <taxon>Pterygota</taxon>
        <taxon>Neoptera</taxon>
        <taxon>Paraneoptera</taxon>
        <taxon>Hemiptera</taxon>
        <taxon>Heteroptera</taxon>
        <taxon>Panheteroptera</taxon>
        <taxon>Cimicomorpha</taxon>
        <taxon>Cimicidae</taxon>
        <taxon>Cimex</taxon>
    </lineage>
</organism>
<reference evidence="16" key="2">
    <citation type="submission" date="2022-01" db="UniProtKB">
        <authorList>
            <consortium name="EnsemblMetazoa"/>
        </authorList>
    </citation>
    <scope>IDENTIFICATION</scope>
</reference>
<feature type="transmembrane region" description="Helical" evidence="14">
    <location>
        <begin position="214"/>
        <end position="236"/>
    </location>
</feature>
<evidence type="ECO:0000313" key="17">
    <source>
        <dbReference type="Proteomes" id="UP000494040"/>
    </source>
</evidence>
<dbReference type="GO" id="GO:0008137">
    <property type="term" value="F:NADH dehydrogenase (ubiquinone) activity"/>
    <property type="evidence" value="ECO:0007669"/>
    <property type="project" value="UniProtKB-EC"/>
</dbReference>
<dbReference type="OrthoDB" id="6765993at2759"/>
<dbReference type="PANTHER" id="PTHR11432:SF3">
    <property type="entry name" value="NADH-UBIQUINONE OXIDOREDUCTASE CHAIN 1"/>
    <property type="match status" value="1"/>
</dbReference>
<accession>A0A342KAD7</accession>
<dbReference type="GO" id="GO:0003954">
    <property type="term" value="F:NADH dehydrogenase activity"/>
    <property type="evidence" value="ECO:0007669"/>
    <property type="project" value="TreeGrafter"/>
</dbReference>
<evidence type="ECO:0000256" key="2">
    <source>
        <dbReference type="ARBA" id="ARBA00004448"/>
    </source>
</evidence>
<comment type="function">
    <text evidence="1">Core subunit of the mitochondrial membrane respiratory chain NADH dehydrogenase (Complex I) that is believed to belong to the minimal assembly required for catalysis. Complex I functions in the transfer of electrons from NADH to the respiratory chain. The immediate electron acceptor for the enzyme is believed to be ubiquinone.</text>
</comment>
<dbReference type="PANTHER" id="PTHR11432">
    <property type="entry name" value="NADH DEHYDROGENASE SUBUNIT 1"/>
    <property type="match status" value="1"/>
</dbReference>
<keyword evidence="5" id="KW-0813">Transport</keyword>
<dbReference type="InterPro" id="IPR001694">
    <property type="entry name" value="NADH_UbQ_OxRdtase_su1/FPO"/>
</dbReference>
<feature type="transmembrane region" description="Helical" evidence="14">
    <location>
        <begin position="95"/>
        <end position="117"/>
    </location>
</feature>
<evidence type="ECO:0000313" key="16">
    <source>
        <dbReference type="EnsemblMetazoa" id="YP_009250841.1"/>
    </source>
</evidence>
<keyword evidence="11 14" id="KW-0472">Membrane</keyword>
<feature type="transmembrane region" description="Helical" evidence="14">
    <location>
        <begin position="26"/>
        <end position="49"/>
    </location>
</feature>
<dbReference type="EMBL" id="KU350871">
    <property type="protein sequence ID" value="AMY60000.1"/>
    <property type="molecule type" value="Genomic_DNA"/>
</dbReference>
<evidence type="ECO:0000256" key="9">
    <source>
        <dbReference type="ARBA" id="ARBA00023075"/>
    </source>
</evidence>
<evidence type="ECO:0000256" key="7">
    <source>
        <dbReference type="ARBA" id="ARBA00022792"/>
    </source>
</evidence>
<sequence>MGLLQPFSDGLKLVFKKQSYPCQSNFLIYYCYPIFMMVLSFMLWCLFFFFGEGLFMLVFLGVEVYWVMISGWYFNSNYVMLGAVRSVAQTISYEVSMALLALGVVFFIWEIWFSWFYNFSKKYFFLFFTVFGFWYISCLFETNRSPFDLAEGESELVSGFNIEYSSGGFAFIFLSEYMNILFMSTFTCILFWSADLSRLFFYIKVLGFWMGDKLMYMTWKSFLPISLNYLLIIISIF</sequence>
<feature type="transmembrane region" description="Helical" evidence="14">
    <location>
        <begin position="123"/>
        <end position="140"/>
    </location>
</feature>
<dbReference type="Proteomes" id="UP000494040">
    <property type="component" value="Unassembled WGS sequence"/>
</dbReference>
<evidence type="ECO:0000256" key="5">
    <source>
        <dbReference type="ARBA" id="ARBA00022448"/>
    </source>
</evidence>
<dbReference type="InterPro" id="IPR018086">
    <property type="entry name" value="NADH_UbQ_OxRdtase_su1_CS"/>
</dbReference>
<keyword evidence="12" id="KW-0520">NAD</keyword>
<protein>
    <recommendedName>
        <fullName evidence="4 13">NADH-ubiquinone oxidoreductase chain 1</fullName>
        <ecNumber evidence="13">7.1.1.2</ecNumber>
    </recommendedName>
</protein>
<dbReference type="EC" id="7.1.1.2" evidence="13"/>
<keyword evidence="6 12" id="KW-0812">Transmembrane</keyword>
<evidence type="ECO:0000256" key="14">
    <source>
        <dbReference type="SAM" id="Phobius"/>
    </source>
</evidence>
<dbReference type="VEuPathDB" id="VectorBase:GeneID_27787568"/>
<keyword evidence="7" id="KW-0999">Mitochondrion inner membrane</keyword>
<geneLocation type="mitochondrion" evidence="15"/>
<evidence type="ECO:0000256" key="8">
    <source>
        <dbReference type="ARBA" id="ARBA00022989"/>
    </source>
</evidence>
<evidence type="ECO:0000256" key="1">
    <source>
        <dbReference type="ARBA" id="ARBA00003257"/>
    </source>
</evidence>